<organism evidence="1 2">
    <name type="scientific">Tumebacillus algifaecis</name>
    <dbReference type="NCBI Taxonomy" id="1214604"/>
    <lineage>
        <taxon>Bacteria</taxon>
        <taxon>Bacillati</taxon>
        <taxon>Bacillota</taxon>
        <taxon>Bacilli</taxon>
        <taxon>Bacillales</taxon>
        <taxon>Alicyclobacillaceae</taxon>
        <taxon>Tumebacillus</taxon>
    </lineage>
</organism>
<protein>
    <recommendedName>
        <fullName evidence="3">DUF3906 domain-containing protein</fullName>
    </recommendedName>
</protein>
<evidence type="ECO:0008006" key="3">
    <source>
        <dbReference type="Google" id="ProtNLM"/>
    </source>
</evidence>
<dbReference type="InterPro" id="IPR024998">
    <property type="entry name" value="DUF3906"/>
</dbReference>
<dbReference type="AlphaFoldDB" id="A0A223D466"/>
<proteinExistence type="predicted"/>
<name>A0A223D466_9BACL</name>
<dbReference type="RefSeq" id="WP_094237449.1">
    <property type="nucleotide sequence ID" value="NZ_CP022657.1"/>
</dbReference>
<gene>
    <name evidence="1" type="ORF">CIG75_15555</name>
</gene>
<keyword evidence="2" id="KW-1185">Reference proteome</keyword>
<evidence type="ECO:0000313" key="1">
    <source>
        <dbReference type="EMBL" id="ASS76216.1"/>
    </source>
</evidence>
<accession>A0A223D466</accession>
<reference evidence="1 2" key="1">
    <citation type="journal article" date="2015" name="Int. J. Syst. Evol. Microbiol.">
        <title>Tumebacillus algifaecis sp. nov., isolated from decomposing algal scum.</title>
        <authorList>
            <person name="Wu Y.F."/>
            <person name="Zhang B."/>
            <person name="Xing P."/>
            <person name="Wu Q.L."/>
            <person name="Liu S.J."/>
        </authorList>
    </citation>
    <scope>NUCLEOTIDE SEQUENCE [LARGE SCALE GENOMIC DNA]</scope>
    <source>
        <strain evidence="1 2">THMBR28</strain>
    </source>
</reference>
<dbReference type="EMBL" id="CP022657">
    <property type="protein sequence ID" value="ASS76216.1"/>
    <property type="molecule type" value="Genomic_DNA"/>
</dbReference>
<dbReference type="Pfam" id="PF13046">
    <property type="entry name" value="DUF3906"/>
    <property type="match status" value="1"/>
</dbReference>
<dbReference type="Proteomes" id="UP000214688">
    <property type="component" value="Chromosome"/>
</dbReference>
<evidence type="ECO:0000313" key="2">
    <source>
        <dbReference type="Proteomes" id="UP000214688"/>
    </source>
</evidence>
<sequence length="52" mass="5664">MIVIAEDEEKAFASAEDLLQRQAIGLIEIDEIALLEKKRTNSGSGFVVEGTD</sequence>
<dbReference type="KEGG" id="tab:CIG75_15555"/>